<comment type="caution">
    <text evidence="1">The sequence shown here is derived from an EMBL/GenBank/DDBJ whole genome shotgun (WGS) entry which is preliminary data.</text>
</comment>
<evidence type="ECO:0000313" key="2">
    <source>
        <dbReference type="Proteomes" id="UP001283341"/>
    </source>
</evidence>
<proteinExistence type="predicted"/>
<name>A0AAE0HUM9_9PEZI</name>
<keyword evidence="2" id="KW-1185">Reference proteome</keyword>
<organism evidence="1 2">
    <name type="scientific">Apodospora peruviana</name>
    <dbReference type="NCBI Taxonomy" id="516989"/>
    <lineage>
        <taxon>Eukaryota</taxon>
        <taxon>Fungi</taxon>
        <taxon>Dikarya</taxon>
        <taxon>Ascomycota</taxon>
        <taxon>Pezizomycotina</taxon>
        <taxon>Sordariomycetes</taxon>
        <taxon>Sordariomycetidae</taxon>
        <taxon>Sordariales</taxon>
        <taxon>Lasiosphaeriaceae</taxon>
        <taxon>Apodospora</taxon>
    </lineage>
</organism>
<protein>
    <submittedName>
        <fullName evidence="1">Uncharacterized protein</fullName>
    </submittedName>
</protein>
<reference evidence="1" key="2">
    <citation type="submission" date="2023-06" db="EMBL/GenBank/DDBJ databases">
        <authorList>
            <consortium name="Lawrence Berkeley National Laboratory"/>
            <person name="Haridas S."/>
            <person name="Hensen N."/>
            <person name="Bonometti L."/>
            <person name="Westerberg I."/>
            <person name="Brannstrom I.O."/>
            <person name="Guillou S."/>
            <person name="Cros-Aarteil S."/>
            <person name="Calhoun S."/>
            <person name="Kuo A."/>
            <person name="Mondo S."/>
            <person name="Pangilinan J."/>
            <person name="Riley R."/>
            <person name="Labutti K."/>
            <person name="Andreopoulos B."/>
            <person name="Lipzen A."/>
            <person name="Chen C."/>
            <person name="Yanf M."/>
            <person name="Daum C."/>
            <person name="Ng V."/>
            <person name="Clum A."/>
            <person name="Steindorff A."/>
            <person name="Ohm R."/>
            <person name="Martin F."/>
            <person name="Silar P."/>
            <person name="Natvig D."/>
            <person name="Lalanne C."/>
            <person name="Gautier V."/>
            <person name="Ament-Velasquez S.L."/>
            <person name="Kruys A."/>
            <person name="Hutchinson M.I."/>
            <person name="Powell A.J."/>
            <person name="Barry K."/>
            <person name="Miller A.N."/>
            <person name="Grigoriev I.V."/>
            <person name="Debuchy R."/>
            <person name="Gladieux P."/>
            <person name="Thoren M.H."/>
            <person name="Johannesson H."/>
        </authorList>
    </citation>
    <scope>NUCLEOTIDE SEQUENCE</scope>
    <source>
        <strain evidence="1">CBS 118394</strain>
    </source>
</reference>
<dbReference type="AlphaFoldDB" id="A0AAE0HUM9"/>
<accession>A0AAE0HUM9</accession>
<reference evidence="1" key="1">
    <citation type="journal article" date="2023" name="Mol. Phylogenet. Evol.">
        <title>Genome-scale phylogeny and comparative genomics of the fungal order Sordariales.</title>
        <authorList>
            <person name="Hensen N."/>
            <person name="Bonometti L."/>
            <person name="Westerberg I."/>
            <person name="Brannstrom I.O."/>
            <person name="Guillou S."/>
            <person name="Cros-Aarteil S."/>
            <person name="Calhoun S."/>
            <person name="Haridas S."/>
            <person name="Kuo A."/>
            <person name="Mondo S."/>
            <person name="Pangilinan J."/>
            <person name="Riley R."/>
            <person name="LaButti K."/>
            <person name="Andreopoulos B."/>
            <person name="Lipzen A."/>
            <person name="Chen C."/>
            <person name="Yan M."/>
            <person name="Daum C."/>
            <person name="Ng V."/>
            <person name="Clum A."/>
            <person name="Steindorff A."/>
            <person name="Ohm R.A."/>
            <person name="Martin F."/>
            <person name="Silar P."/>
            <person name="Natvig D.O."/>
            <person name="Lalanne C."/>
            <person name="Gautier V."/>
            <person name="Ament-Velasquez S.L."/>
            <person name="Kruys A."/>
            <person name="Hutchinson M.I."/>
            <person name="Powell A.J."/>
            <person name="Barry K."/>
            <person name="Miller A.N."/>
            <person name="Grigoriev I.V."/>
            <person name="Debuchy R."/>
            <person name="Gladieux P."/>
            <person name="Hiltunen Thoren M."/>
            <person name="Johannesson H."/>
        </authorList>
    </citation>
    <scope>NUCLEOTIDE SEQUENCE</scope>
    <source>
        <strain evidence="1">CBS 118394</strain>
    </source>
</reference>
<dbReference type="Proteomes" id="UP001283341">
    <property type="component" value="Unassembled WGS sequence"/>
</dbReference>
<evidence type="ECO:0000313" key="1">
    <source>
        <dbReference type="EMBL" id="KAK3313210.1"/>
    </source>
</evidence>
<sequence>MIEIGSGTQGTGSGAFTLYMSKKEQAEKLQAESSARVPRPSQFGPEGFQARCSIPACRSKFLVNVFNPKMAEQFNFLDVSRSRKNIRVIIVPTPSTGTSPLIRQRPRNEIIPFNWPNKKADKELGGYFGEAADESNDTYFSVLKQVVDEQLAPFKKSVIDLRRLGDSEDDGDSLRFAVTLAPP</sequence>
<dbReference type="EMBL" id="JAUEDM010000008">
    <property type="protein sequence ID" value="KAK3313210.1"/>
    <property type="molecule type" value="Genomic_DNA"/>
</dbReference>
<gene>
    <name evidence="1" type="ORF">B0H66DRAFT_538282</name>
</gene>